<name>A0A1H2Q255_THIRO</name>
<sequence>MRTLPLLITAILAAALVGCGTTTASRTTTGAAAGAATGAAIGSLSANAGRGALIGAGVGALGSFAYDQHEKELQQQRDREAWEAQRNQQQYRQQSTSY</sequence>
<keyword evidence="2" id="KW-0732">Signal</keyword>
<dbReference type="STRING" id="1058.SAMN05421783_10137"/>
<keyword evidence="5" id="KW-1185">Reference proteome</keyword>
<evidence type="ECO:0000256" key="2">
    <source>
        <dbReference type="SAM" id="SignalP"/>
    </source>
</evidence>
<dbReference type="InterPro" id="IPR039567">
    <property type="entry name" value="Gly-zipper"/>
</dbReference>
<evidence type="ECO:0000256" key="1">
    <source>
        <dbReference type="SAM" id="MobiDB-lite"/>
    </source>
</evidence>
<feature type="signal peptide" evidence="2">
    <location>
        <begin position="1"/>
        <end position="24"/>
    </location>
</feature>
<feature type="region of interest" description="Disordered" evidence="1">
    <location>
        <begin position="75"/>
        <end position="98"/>
    </location>
</feature>
<evidence type="ECO:0000259" key="3">
    <source>
        <dbReference type="Pfam" id="PF13488"/>
    </source>
</evidence>
<reference evidence="5" key="1">
    <citation type="submission" date="2016-10" db="EMBL/GenBank/DDBJ databases">
        <authorList>
            <person name="Varghese N."/>
            <person name="Submissions S."/>
        </authorList>
    </citation>
    <scope>NUCLEOTIDE SEQUENCE [LARGE SCALE GENOMIC DNA]</scope>
    <source>
        <strain evidence="5">DSM 217</strain>
    </source>
</reference>
<feature type="compositionally biased region" description="Low complexity" evidence="1">
    <location>
        <begin position="85"/>
        <end position="98"/>
    </location>
</feature>
<dbReference type="RefSeq" id="WP_093026944.1">
    <property type="nucleotide sequence ID" value="NZ_FNNZ01000001.1"/>
</dbReference>
<gene>
    <name evidence="4" type="ORF">SAMN05421783_10137</name>
</gene>
<dbReference type="Pfam" id="PF13488">
    <property type="entry name" value="Gly-zipper_Omp"/>
    <property type="match status" value="1"/>
</dbReference>
<dbReference type="EMBL" id="FNNZ01000001">
    <property type="protein sequence ID" value="SDW00559.1"/>
    <property type="molecule type" value="Genomic_DNA"/>
</dbReference>
<accession>A0A1H2Q255</accession>
<organism evidence="4 5">
    <name type="scientific">Thiocapsa roseopersicina</name>
    <dbReference type="NCBI Taxonomy" id="1058"/>
    <lineage>
        <taxon>Bacteria</taxon>
        <taxon>Pseudomonadati</taxon>
        <taxon>Pseudomonadota</taxon>
        <taxon>Gammaproteobacteria</taxon>
        <taxon>Chromatiales</taxon>
        <taxon>Chromatiaceae</taxon>
        <taxon>Thiocapsa</taxon>
    </lineage>
</organism>
<evidence type="ECO:0000313" key="5">
    <source>
        <dbReference type="Proteomes" id="UP000198816"/>
    </source>
</evidence>
<dbReference type="Proteomes" id="UP000198816">
    <property type="component" value="Unassembled WGS sequence"/>
</dbReference>
<feature type="domain" description="Glycine zipper" evidence="3">
    <location>
        <begin position="29"/>
        <end position="62"/>
    </location>
</feature>
<proteinExistence type="predicted"/>
<feature type="chain" id="PRO_5011529997" evidence="2">
    <location>
        <begin position="25"/>
        <end position="98"/>
    </location>
</feature>
<dbReference type="PROSITE" id="PS51257">
    <property type="entry name" value="PROKAR_LIPOPROTEIN"/>
    <property type="match status" value="1"/>
</dbReference>
<evidence type="ECO:0000313" key="4">
    <source>
        <dbReference type="EMBL" id="SDW00559.1"/>
    </source>
</evidence>
<protein>
    <submittedName>
        <fullName evidence="4">Glycine zipper</fullName>
    </submittedName>
</protein>
<dbReference type="AlphaFoldDB" id="A0A1H2Q255"/>